<sequence>MGLETKIARGIVTGFLTAGAVMGLEGSTGRVSAVEADGQPRRASPATTYPPGTEVTLEMKDGSRVTFCQVGSDLPGMYGEQEDERLPIPFPEGGSIGLDKKTNRLMVLDAQGEPVAVYAEIDSIYDKDWTEPRYSDGTKVGVWGHRLKPGVVSPPIGWVATEPDGERREGRLTVGDFNLSPSK</sequence>
<organism evidence="2 3">
    <name type="scientific">Candidatus Chisholmbacteria bacterium RIFCSPHIGHO2_01_FULL_48_12</name>
    <dbReference type="NCBI Taxonomy" id="1797589"/>
    <lineage>
        <taxon>Bacteria</taxon>
        <taxon>Candidatus Chisholmiibacteriota</taxon>
    </lineage>
</organism>
<dbReference type="EMBL" id="MHCH01000014">
    <property type="protein sequence ID" value="OGY17925.1"/>
    <property type="molecule type" value="Genomic_DNA"/>
</dbReference>
<reference evidence="2 3" key="1">
    <citation type="journal article" date="2016" name="Nat. Commun.">
        <title>Thousands of microbial genomes shed light on interconnected biogeochemical processes in an aquifer system.</title>
        <authorList>
            <person name="Anantharaman K."/>
            <person name="Brown C.T."/>
            <person name="Hug L.A."/>
            <person name="Sharon I."/>
            <person name="Castelle C.J."/>
            <person name="Probst A.J."/>
            <person name="Thomas B.C."/>
            <person name="Singh A."/>
            <person name="Wilkins M.J."/>
            <person name="Karaoz U."/>
            <person name="Brodie E.L."/>
            <person name="Williams K.H."/>
            <person name="Hubbard S.S."/>
            <person name="Banfield J.F."/>
        </authorList>
    </citation>
    <scope>NUCLEOTIDE SEQUENCE [LARGE SCALE GENOMIC DNA]</scope>
</reference>
<protein>
    <submittedName>
        <fullName evidence="2">Uncharacterized protein</fullName>
    </submittedName>
</protein>
<gene>
    <name evidence="2" type="ORF">A2784_01865</name>
</gene>
<feature type="region of interest" description="Disordered" evidence="1">
    <location>
        <begin position="160"/>
        <end position="183"/>
    </location>
</feature>
<evidence type="ECO:0000313" key="2">
    <source>
        <dbReference type="EMBL" id="OGY17925.1"/>
    </source>
</evidence>
<dbReference type="AlphaFoldDB" id="A0A1G1VR92"/>
<proteinExistence type="predicted"/>
<dbReference type="Proteomes" id="UP000177324">
    <property type="component" value="Unassembled WGS sequence"/>
</dbReference>
<evidence type="ECO:0000313" key="3">
    <source>
        <dbReference type="Proteomes" id="UP000177324"/>
    </source>
</evidence>
<name>A0A1G1VR92_9BACT</name>
<evidence type="ECO:0000256" key="1">
    <source>
        <dbReference type="SAM" id="MobiDB-lite"/>
    </source>
</evidence>
<accession>A0A1G1VR92</accession>
<comment type="caution">
    <text evidence="2">The sequence shown here is derived from an EMBL/GenBank/DDBJ whole genome shotgun (WGS) entry which is preliminary data.</text>
</comment>
<dbReference type="STRING" id="1797589.A2784_01865"/>